<keyword evidence="5" id="KW-1185">Reference proteome</keyword>
<organism evidence="4 5">
    <name type="scientific">Rhododendron simsii</name>
    <name type="common">Sims's rhododendron</name>
    <dbReference type="NCBI Taxonomy" id="118357"/>
    <lineage>
        <taxon>Eukaryota</taxon>
        <taxon>Viridiplantae</taxon>
        <taxon>Streptophyta</taxon>
        <taxon>Embryophyta</taxon>
        <taxon>Tracheophyta</taxon>
        <taxon>Spermatophyta</taxon>
        <taxon>Magnoliopsida</taxon>
        <taxon>eudicotyledons</taxon>
        <taxon>Gunneridae</taxon>
        <taxon>Pentapetalae</taxon>
        <taxon>asterids</taxon>
        <taxon>Ericales</taxon>
        <taxon>Ericaceae</taxon>
        <taxon>Ericoideae</taxon>
        <taxon>Rhodoreae</taxon>
        <taxon>Rhododendron</taxon>
    </lineage>
</organism>
<dbReference type="EMBL" id="WJXA01000013">
    <property type="protein sequence ID" value="KAF7120013.1"/>
    <property type="molecule type" value="Genomic_DNA"/>
</dbReference>
<feature type="region of interest" description="Disordered" evidence="1">
    <location>
        <begin position="171"/>
        <end position="201"/>
    </location>
</feature>
<sequence length="321" mass="35962">MAISSTWVLSLKLLFISTGVATVAFLMNLSVPLITHFVLHQIPLIWSTFVSLLRPPYLYFVVNGIIIIIAATSRFHHHKPDGRTQSEPSAVESKPPPSDLVHSGYSAVSTPLEFRLGESPAAYEDEVVEKTVVLNGDGPAGEDAPWTPPQRSILAEAEQPECVLASPGKPLVSSRFGHRKPLKASPDQGGRSLRVAKPKRQETLETTWKAITDGRHVPLTRHLRKSETWENHGRQFNTTTDHSPPPQMVLKSETLRDRTNYNPQPANPTPGSSKLRKEASLSQDELNRRVEAFIKKFNDEMRLQRQESMNQYMEMINRGAH</sequence>
<accession>A0A834L751</accession>
<keyword evidence="2" id="KW-0812">Transmembrane</keyword>
<dbReference type="PANTHER" id="PTHR33098:SF75">
    <property type="entry name" value="DUF4408 DOMAIN PROTEIN"/>
    <property type="match status" value="1"/>
</dbReference>
<name>A0A834L751_RHOSS</name>
<feature type="transmembrane region" description="Helical" evidence="2">
    <location>
        <begin position="57"/>
        <end position="75"/>
    </location>
</feature>
<dbReference type="AlphaFoldDB" id="A0A834L751"/>
<dbReference type="Pfam" id="PF14364">
    <property type="entry name" value="DUF4408"/>
    <property type="match status" value="1"/>
</dbReference>
<feature type="compositionally biased region" description="Polar residues" evidence="1">
    <location>
        <begin position="260"/>
        <end position="272"/>
    </location>
</feature>
<dbReference type="Pfam" id="PF05553">
    <property type="entry name" value="DUF761"/>
    <property type="match status" value="1"/>
</dbReference>
<gene>
    <name evidence="4" type="ORF">RHSIM_Rhsim13G0174000</name>
</gene>
<evidence type="ECO:0000259" key="3">
    <source>
        <dbReference type="Pfam" id="PF14364"/>
    </source>
</evidence>
<feature type="region of interest" description="Disordered" evidence="1">
    <location>
        <begin position="78"/>
        <end position="102"/>
    </location>
</feature>
<reference evidence="4" key="1">
    <citation type="submission" date="2019-11" db="EMBL/GenBank/DDBJ databases">
        <authorList>
            <person name="Liu Y."/>
            <person name="Hou J."/>
            <person name="Li T.-Q."/>
            <person name="Guan C.-H."/>
            <person name="Wu X."/>
            <person name="Wu H.-Z."/>
            <person name="Ling F."/>
            <person name="Zhang R."/>
            <person name="Shi X.-G."/>
            <person name="Ren J.-P."/>
            <person name="Chen E.-F."/>
            <person name="Sun J.-M."/>
        </authorList>
    </citation>
    <scope>NUCLEOTIDE SEQUENCE</scope>
    <source>
        <strain evidence="4">Adult_tree_wgs_1</strain>
        <tissue evidence="4">Leaves</tissue>
    </source>
</reference>
<evidence type="ECO:0000313" key="4">
    <source>
        <dbReference type="EMBL" id="KAF7120013.1"/>
    </source>
</evidence>
<proteinExistence type="predicted"/>
<protein>
    <recommendedName>
        <fullName evidence="3">DUF4408 domain-containing protein</fullName>
    </recommendedName>
</protein>
<evidence type="ECO:0000256" key="2">
    <source>
        <dbReference type="SAM" id="Phobius"/>
    </source>
</evidence>
<feature type="region of interest" description="Disordered" evidence="1">
    <location>
        <begin position="222"/>
        <end position="283"/>
    </location>
</feature>
<comment type="caution">
    <text evidence="4">The sequence shown here is derived from an EMBL/GenBank/DDBJ whole genome shotgun (WGS) entry which is preliminary data.</text>
</comment>
<dbReference type="InterPro" id="IPR025520">
    <property type="entry name" value="DUF4408"/>
</dbReference>
<dbReference type="PANTHER" id="PTHR33098">
    <property type="entry name" value="COTTON FIBER (DUF761)"/>
    <property type="match status" value="1"/>
</dbReference>
<evidence type="ECO:0000313" key="5">
    <source>
        <dbReference type="Proteomes" id="UP000626092"/>
    </source>
</evidence>
<keyword evidence="2" id="KW-0472">Membrane</keyword>
<keyword evidence="2" id="KW-1133">Transmembrane helix</keyword>
<feature type="domain" description="DUF4408" evidence="3">
    <location>
        <begin position="43"/>
        <end position="75"/>
    </location>
</feature>
<feature type="transmembrane region" description="Helical" evidence="2">
    <location>
        <begin position="12"/>
        <end position="37"/>
    </location>
</feature>
<dbReference type="OrthoDB" id="1933168at2759"/>
<dbReference type="InterPro" id="IPR008480">
    <property type="entry name" value="DUF761_pln"/>
</dbReference>
<dbReference type="Proteomes" id="UP000626092">
    <property type="component" value="Unassembled WGS sequence"/>
</dbReference>
<evidence type="ECO:0000256" key="1">
    <source>
        <dbReference type="SAM" id="MobiDB-lite"/>
    </source>
</evidence>